<accession>A0A3D5IUE8</accession>
<reference evidence="8 9" key="1">
    <citation type="journal article" date="2018" name="Nat. Biotechnol.">
        <title>A standardized bacterial taxonomy based on genome phylogeny substantially revises the tree of life.</title>
        <authorList>
            <person name="Parks D.H."/>
            <person name="Chuvochina M."/>
            <person name="Waite D.W."/>
            <person name="Rinke C."/>
            <person name="Skarshewski A."/>
            <person name="Chaumeil P.A."/>
            <person name="Hugenholtz P."/>
        </authorList>
    </citation>
    <scope>NUCLEOTIDE SEQUENCE [LARGE SCALE GENOMIC DNA]</scope>
    <source>
        <strain evidence="8">UBA9359</strain>
    </source>
</reference>
<dbReference type="RefSeq" id="WP_013072756.1">
    <property type="nucleotide sequence ID" value="NZ_CAXGSG010000067.1"/>
</dbReference>
<evidence type="ECO:0000313" key="8">
    <source>
        <dbReference type="EMBL" id="HCV79441.1"/>
    </source>
</evidence>
<evidence type="ECO:0000256" key="6">
    <source>
        <dbReference type="ARBA" id="ARBA00023004"/>
    </source>
</evidence>
<dbReference type="PANTHER" id="PTHR24286:SF24">
    <property type="entry name" value="LANOSTEROL 14-ALPHA DEMETHYLASE"/>
    <property type="match status" value="1"/>
</dbReference>
<dbReference type="GO" id="GO:0005506">
    <property type="term" value="F:iron ion binding"/>
    <property type="evidence" value="ECO:0007669"/>
    <property type="project" value="InterPro"/>
</dbReference>
<keyword evidence="6" id="KW-0408">Iron</keyword>
<dbReference type="Proteomes" id="UP000264330">
    <property type="component" value="Unassembled WGS sequence"/>
</dbReference>
<name>A0A3D5IUE8_9FLAO</name>
<dbReference type="GO" id="GO:0016705">
    <property type="term" value="F:oxidoreductase activity, acting on paired donors, with incorporation or reduction of molecular oxygen"/>
    <property type="evidence" value="ECO:0007669"/>
    <property type="project" value="InterPro"/>
</dbReference>
<keyword evidence="5" id="KW-0560">Oxidoreductase</keyword>
<gene>
    <name evidence="8" type="ORF">DGQ38_00115</name>
</gene>
<dbReference type="EMBL" id="DPMF01000002">
    <property type="protein sequence ID" value="HCV79441.1"/>
    <property type="molecule type" value="Genomic_DNA"/>
</dbReference>
<proteinExistence type="inferred from homology"/>
<dbReference type="GO" id="GO:0004497">
    <property type="term" value="F:monooxygenase activity"/>
    <property type="evidence" value="ECO:0007669"/>
    <property type="project" value="UniProtKB-KW"/>
</dbReference>
<protein>
    <submittedName>
        <fullName evidence="8">Cytochrome P450</fullName>
    </submittedName>
</protein>
<evidence type="ECO:0000256" key="5">
    <source>
        <dbReference type="ARBA" id="ARBA00023002"/>
    </source>
</evidence>
<dbReference type="OMA" id="RDRMYAM"/>
<keyword evidence="4" id="KW-0479">Metal-binding</keyword>
<evidence type="ECO:0000256" key="4">
    <source>
        <dbReference type="ARBA" id="ARBA00022723"/>
    </source>
</evidence>
<evidence type="ECO:0000256" key="1">
    <source>
        <dbReference type="ARBA" id="ARBA00001971"/>
    </source>
</evidence>
<dbReference type="InterPro" id="IPR001128">
    <property type="entry name" value="Cyt_P450"/>
</dbReference>
<keyword evidence="3" id="KW-0349">Heme</keyword>
<comment type="caution">
    <text evidence="8">The sequence shown here is derived from an EMBL/GenBank/DDBJ whole genome shotgun (WGS) entry which is preliminary data.</text>
</comment>
<dbReference type="SUPFAM" id="SSF48264">
    <property type="entry name" value="Cytochrome P450"/>
    <property type="match status" value="1"/>
</dbReference>
<comment type="similarity">
    <text evidence="2">Belongs to the cytochrome P450 family.</text>
</comment>
<dbReference type="GO" id="GO:0016125">
    <property type="term" value="P:sterol metabolic process"/>
    <property type="evidence" value="ECO:0007669"/>
    <property type="project" value="TreeGrafter"/>
</dbReference>
<comment type="cofactor">
    <cofactor evidence="1">
        <name>heme</name>
        <dbReference type="ChEBI" id="CHEBI:30413"/>
    </cofactor>
</comment>
<keyword evidence="7" id="KW-0503">Monooxygenase</keyword>
<dbReference type="CDD" id="cd11067">
    <property type="entry name" value="CYP152"/>
    <property type="match status" value="1"/>
</dbReference>
<dbReference type="InterPro" id="IPR036396">
    <property type="entry name" value="Cyt_P450_sf"/>
</dbReference>
<organism evidence="8 9">
    <name type="scientific">Zunongwangia profunda</name>
    <dbReference type="NCBI Taxonomy" id="398743"/>
    <lineage>
        <taxon>Bacteria</taxon>
        <taxon>Pseudomonadati</taxon>
        <taxon>Bacteroidota</taxon>
        <taxon>Flavobacteriia</taxon>
        <taxon>Flavobacteriales</taxon>
        <taxon>Flavobacteriaceae</taxon>
        <taxon>Zunongwangia</taxon>
    </lineage>
</organism>
<evidence type="ECO:0000256" key="7">
    <source>
        <dbReference type="ARBA" id="ARBA00023033"/>
    </source>
</evidence>
<dbReference type="AlphaFoldDB" id="A0A3D5IUE8"/>
<evidence type="ECO:0000313" key="9">
    <source>
        <dbReference type="Proteomes" id="UP000264330"/>
    </source>
</evidence>
<dbReference type="Pfam" id="PF00067">
    <property type="entry name" value="p450"/>
    <property type="match status" value="1"/>
</dbReference>
<evidence type="ECO:0000256" key="2">
    <source>
        <dbReference type="ARBA" id="ARBA00010617"/>
    </source>
</evidence>
<sequence>MVEESSIGFWFKGYDYFLDQFNATKNNVLKRRLLFKKYYILRGEEATALFYDQERFSRHKATPKRFKKTLFGLNGVQGLDGEQHKARKQLFMHCMNVDSLNQLNTYFDEAWFEAVEDWKAKNTINYFDEMERILFKCACKWIGLPFTKKDIVNQVPRISRMISSAGKIGIQHWRGRSARKATENWVKSLIKNYRNKKKNSDTIFDHFIGYKNPKGKHLPDQIVAVEILNLLRPIVAVARYMTFNLKALEDYPSYKEKLRENYEEYGENFIQEVRRFYPFFPVISGRIRKNFEFKGHKFTKGQRVLLDLYATNHYAKLWKAPERFYPERFMNAQISPFNLIPQGGGDHYKNHRCAGEWITINLMKRNLYFLIYDINYTVKSKNLRIKKNQFPPLPANGIKISKITKLRLME</sequence>
<evidence type="ECO:0000256" key="3">
    <source>
        <dbReference type="ARBA" id="ARBA00022617"/>
    </source>
</evidence>
<dbReference type="GO" id="GO:0020037">
    <property type="term" value="F:heme binding"/>
    <property type="evidence" value="ECO:0007669"/>
    <property type="project" value="InterPro"/>
</dbReference>
<dbReference type="Gene3D" id="1.10.630.10">
    <property type="entry name" value="Cytochrome P450"/>
    <property type="match status" value="1"/>
</dbReference>
<dbReference type="PANTHER" id="PTHR24286">
    <property type="entry name" value="CYTOCHROME P450 26"/>
    <property type="match status" value="1"/>
</dbReference>